<protein>
    <recommendedName>
        <fullName evidence="4">CHRD domain-containing protein</fullName>
    </recommendedName>
</protein>
<feature type="compositionally biased region" description="Acidic residues" evidence="1">
    <location>
        <begin position="50"/>
        <end position="117"/>
    </location>
</feature>
<dbReference type="PANTHER" id="PTHR36135">
    <property type="entry name" value="FIBROUS SHEATH CABYR-BINDING PROTEIN"/>
    <property type="match status" value="1"/>
</dbReference>
<evidence type="ECO:0000313" key="2">
    <source>
        <dbReference type="EMBL" id="MEP0818431.1"/>
    </source>
</evidence>
<evidence type="ECO:0000256" key="1">
    <source>
        <dbReference type="SAM" id="MobiDB-lite"/>
    </source>
</evidence>
<feature type="compositionally biased region" description="Low complexity" evidence="1">
    <location>
        <begin position="118"/>
        <end position="127"/>
    </location>
</feature>
<dbReference type="PANTHER" id="PTHR36135:SF1">
    <property type="entry name" value="FIBROUS SHEATH CABYR-BINDING PROTEIN"/>
    <property type="match status" value="1"/>
</dbReference>
<dbReference type="RefSeq" id="WP_190436469.1">
    <property type="nucleotide sequence ID" value="NZ_JAMPKM010000009.1"/>
</dbReference>
<evidence type="ECO:0008006" key="4">
    <source>
        <dbReference type="Google" id="ProtNLM"/>
    </source>
</evidence>
<reference evidence="2 3" key="1">
    <citation type="submission" date="2022-04" db="EMBL/GenBank/DDBJ databases">
        <title>Positive selection, recombination, and allopatry shape intraspecific diversity of widespread and dominant cyanobacteria.</title>
        <authorList>
            <person name="Wei J."/>
            <person name="Shu W."/>
            <person name="Hu C."/>
        </authorList>
    </citation>
    <scope>NUCLEOTIDE SEQUENCE [LARGE SCALE GENOMIC DNA]</scope>
    <source>
        <strain evidence="2 3">GB2-A4</strain>
    </source>
</reference>
<dbReference type="Proteomes" id="UP001464891">
    <property type="component" value="Unassembled WGS sequence"/>
</dbReference>
<gene>
    <name evidence="2" type="ORF">NC998_15125</name>
</gene>
<feature type="region of interest" description="Disordered" evidence="1">
    <location>
        <begin position="40"/>
        <end position="131"/>
    </location>
</feature>
<organism evidence="2 3">
    <name type="scientific">Trichocoleus desertorum GB2-A4</name>
    <dbReference type="NCBI Taxonomy" id="2933944"/>
    <lineage>
        <taxon>Bacteria</taxon>
        <taxon>Bacillati</taxon>
        <taxon>Cyanobacteriota</taxon>
        <taxon>Cyanophyceae</taxon>
        <taxon>Leptolyngbyales</taxon>
        <taxon>Trichocoleusaceae</taxon>
        <taxon>Trichocoleus</taxon>
    </lineage>
</organism>
<name>A0ABV0J9H1_9CYAN</name>
<dbReference type="InterPro" id="IPR043375">
    <property type="entry name" value="FSCB"/>
</dbReference>
<comment type="caution">
    <text evidence="2">The sequence shown here is derived from an EMBL/GenBank/DDBJ whole genome shotgun (WGS) entry which is preliminary data.</text>
</comment>
<dbReference type="EMBL" id="JAMPKM010000009">
    <property type="protein sequence ID" value="MEP0818431.1"/>
    <property type="molecule type" value="Genomic_DNA"/>
</dbReference>
<accession>A0ABV0J9H1</accession>
<keyword evidence="3" id="KW-1185">Reference proteome</keyword>
<sequence>MANWQLRSSLLKSALIVGLATVMGASGSIGMALVGEQSAIAQEQAPAEETPAEETPAEEAPAEETPAEETPAEEAPAEETPAEETPAEEAPAEETPAEETPAEETPAEEAPAEETPAEETPAPAEQASDQRVLPIVLVSTAGETASTRVIPGYQPRFSKILGSGALLVNDEDQVTGYYFATTGLEPSQTLPYHFHGALTGTNPTSCEGDKALLDSEVGGGVITDLAAIAPLQSSVGGFGRVGSPFSPVQLSAPVALADIGYLNIHSTQGTPVGPGIVCANVRLDPAGFVRK</sequence>
<proteinExistence type="predicted"/>
<evidence type="ECO:0000313" key="3">
    <source>
        <dbReference type="Proteomes" id="UP001464891"/>
    </source>
</evidence>